<keyword evidence="3" id="KW-1185">Reference proteome</keyword>
<feature type="compositionally biased region" description="Polar residues" evidence="1">
    <location>
        <begin position="724"/>
        <end position="736"/>
    </location>
</feature>
<feature type="compositionally biased region" description="Low complexity" evidence="1">
    <location>
        <begin position="620"/>
        <end position="630"/>
    </location>
</feature>
<feature type="compositionally biased region" description="Basic residues" evidence="1">
    <location>
        <begin position="704"/>
        <end position="713"/>
    </location>
</feature>
<evidence type="ECO:0000313" key="2">
    <source>
        <dbReference type="EMBL" id="CEM32286.1"/>
    </source>
</evidence>
<dbReference type="PANTHER" id="PTHR24216:SF65">
    <property type="entry name" value="PAXILLIN-LIKE PROTEIN 1"/>
    <property type="match status" value="1"/>
</dbReference>
<feature type="region of interest" description="Disordered" evidence="1">
    <location>
        <begin position="1"/>
        <end position="53"/>
    </location>
</feature>
<protein>
    <submittedName>
        <fullName evidence="2">Uncharacterized protein</fullName>
    </submittedName>
</protein>
<dbReference type="PANTHER" id="PTHR24216">
    <property type="entry name" value="PAXILLIN-RELATED"/>
    <property type="match status" value="1"/>
</dbReference>
<feature type="region of interest" description="Disordered" evidence="1">
    <location>
        <begin position="457"/>
        <end position="483"/>
    </location>
</feature>
<feature type="region of interest" description="Disordered" evidence="1">
    <location>
        <begin position="578"/>
        <end position="649"/>
    </location>
</feature>
<feature type="region of interest" description="Disordered" evidence="1">
    <location>
        <begin position="860"/>
        <end position="942"/>
    </location>
</feature>
<dbReference type="InParanoid" id="A0A0G4GPJ9"/>
<feature type="region of interest" description="Disordered" evidence="1">
    <location>
        <begin position="663"/>
        <end position="769"/>
    </location>
</feature>
<dbReference type="Proteomes" id="UP000041254">
    <property type="component" value="Unassembled WGS sequence"/>
</dbReference>
<reference evidence="2 3" key="1">
    <citation type="submission" date="2014-11" db="EMBL/GenBank/DDBJ databases">
        <authorList>
            <person name="Zhu J."/>
            <person name="Qi W."/>
            <person name="Song R."/>
        </authorList>
    </citation>
    <scope>NUCLEOTIDE SEQUENCE [LARGE SCALE GENOMIC DNA]</scope>
</reference>
<accession>A0A0G4GPJ9</accession>
<evidence type="ECO:0000256" key="1">
    <source>
        <dbReference type="SAM" id="MobiDB-lite"/>
    </source>
</evidence>
<feature type="region of interest" description="Disordered" evidence="1">
    <location>
        <begin position="414"/>
        <end position="437"/>
    </location>
</feature>
<feature type="compositionally biased region" description="Basic and acidic residues" evidence="1">
    <location>
        <begin position="594"/>
        <end position="616"/>
    </location>
</feature>
<feature type="compositionally biased region" description="Polar residues" evidence="1">
    <location>
        <begin position="108"/>
        <end position="117"/>
    </location>
</feature>
<organism evidence="2 3">
    <name type="scientific">Vitrella brassicaformis (strain CCMP3155)</name>
    <dbReference type="NCBI Taxonomy" id="1169540"/>
    <lineage>
        <taxon>Eukaryota</taxon>
        <taxon>Sar</taxon>
        <taxon>Alveolata</taxon>
        <taxon>Colpodellida</taxon>
        <taxon>Vitrellaceae</taxon>
        <taxon>Vitrella</taxon>
    </lineage>
</organism>
<feature type="compositionally biased region" description="Polar residues" evidence="1">
    <location>
        <begin position="457"/>
        <end position="467"/>
    </location>
</feature>
<gene>
    <name evidence="2" type="ORF">Vbra_994</name>
</gene>
<feature type="compositionally biased region" description="Low complexity" evidence="1">
    <location>
        <begin position="905"/>
        <end position="916"/>
    </location>
</feature>
<feature type="region of interest" description="Disordered" evidence="1">
    <location>
        <begin position="84"/>
        <end position="142"/>
    </location>
</feature>
<dbReference type="VEuPathDB" id="CryptoDB:Vbra_994"/>
<feature type="compositionally biased region" description="Basic residues" evidence="1">
    <location>
        <begin position="922"/>
        <end position="941"/>
    </location>
</feature>
<sequence length="1030" mass="112573">MRDGGVVPDSTRPSGPPSPDVKMSSFESESSTTQSQQEQHDSTPPPPPKVRSLDSLYQPLLDQLQRGHPFFNIIRNTVSHLQAPTQLPSARRASMIGSTTGRGTTTRPASRQPSFSQKDGKPRDPQAQNQNHHQHQHHQAESKTIMLPQPGSAEHLLSPPSVKDYCGIVINGVEGGSRHTDVFVDVFPYVQEAVRGLHPPGTPQQTLRMRALKRLVHEEGRTVRELGVGMFWLVLILVFYKKEGKLEALRGQKQFWEMADEFKLFRERKLKALSELRAPLPKHWMQLVSRIGTLSQTLASRRLASLMPLNTSGATQPASAATAGIVSYSEIRRGVRLQTWVADALPPILSQALYRLFTALFPNDAADIGEDFLRALDKIVHFELTGVRPSDAALAELRKRLFIAQVISAPHLKPMQAHDDVQQQQQQQQKGKEQAARLMRGNTASIIQSTIAPLGSSEQQAARSSIEGSAAAPGGPFEGTSHRPLFGVQLEFAQMDRQPPRLAMRVLPIRGGNKSSPILTHIQEDLATKQELFSAAPPPPSSSQKRTDTSEESEQECPVGYRGRVKLRTKATEDALPKVIGLADEDGGSDGDGGESRGRAASARQREKKELEREIDTTGDARSSSGASEAGRSRRQVSEAPAVHTPVWGRSHHHAVLMVGHRSVMKRQTPAKHFNAPLSPRRPSQQPGGDDGQHTEATKSQKSTARRSSRRHTAAPQWEAAFFSGQSDPLDTSPTNRKAVLFFDEGVGQSEREGADGGEGGEGRGDDDEAAETVTLDEAAASGKDPYQDYLAVCPSLLTHNISPVLAQLLRRNPLETAGARNVAARFIGLRGCNSAPSLPIALPAKTSPSHPQAAVTIKTHKPPLPPVSPKALHTAATGHSSSLHPSSTDTTAQSAQAPPPPAALPAKKGAGAGIAMDRSPTGHHVHHHHQHQVQRGGRRRSVLDQAGGTWAEYLRTHDIYGNPRQQHDFELYKREAALVEREAEQLRDRKVVQAHADLLRRQAVRDRLAIFNKKRDECGHLPMKLIPTR</sequence>
<dbReference type="AlphaFoldDB" id="A0A0G4GPJ9"/>
<dbReference type="EMBL" id="CDMY01000748">
    <property type="protein sequence ID" value="CEM32286.1"/>
    <property type="molecule type" value="Genomic_DNA"/>
</dbReference>
<proteinExistence type="predicted"/>
<name>A0A0G4GPJ9_VITBC</name>
<feature type="compositionally biased region" description="Low complexity" evidence="1">
    <location>
        <begin position="24"/>
        <end position="37"/>
    </location>
</feature>
<feature type="region of interest" description="Disordered" evidence="1">
    <location>
        <begin position="533"/>
        <end position="565"/>
    </location>
</feature>
<evidence type="ECO:0000313" key="3">
    <source>
        <dbReference type="Proteomes" id="UP000041254"/>
    </source>
</evidence>
<feature type="compositionally biased region" description="Polar residues" evidence="1">
    <location>
        <begin position="878"/>
        <end position="892"/>
    </location>
</feature>
<feature type="compositionally biased region" description="Acidic residues" evidence="1">
    <location>
        <begin position="583"/>
        <end position="593"/>
    </location>
</feature>